<dbReference type="EMBL" id="BK015247">
    <property type="protein sequence ID" value="DAD97702.1"/>
    <property type="molecule type" value="Genomic_DNA"/>
</dbReference>
<accession>A0A8S5NSJ1</accession>
<dbReference type="Pfam" id="PF16510">
    <property type="entry name" value="P22_portal"/>
    <property type="match status" value="1"/>
</dbReference>
<name>A0A8S5NSJ1_9CAUD</name>
<organism evidence="1">
    <name type="scientific">Podoviridae sp. ctrTt13</name>
    <dbReference type="NCBI Taxonomy" id="2825279"/>
    <lineage>
        <taxon>Viruses</taxon>
        <taxon>Duplodnaviria</taxon>
        <taxon>Heunggongvirae</taxon>
        <taxon>Uroviricota</taxon>
        <taxon>Caudoviricetes</taxon>
    </lineage>
</organism>
<proteinExistence type="predicted"/>
<reference evidence="1" key="1">
    <citation type="journal article" date="2021" name="Proc. Natl. Acad. Sci. U.S.A.">
        <title>A Catalog of Tens of Thousands of Viruses from Human Metagenomes Reveals Hidden Associations with Chronic Diseases.</title>
        <authorList>
            <person name="Tisza M.J."/>
            <person name="Buck C.B."/>
        </authorList>
    </citation>
    <scope>NUCLEOTIDE SEQUENCE</scope>
    <source>
        <strain evidence="1">CtrTt13</strain>
    </source>
</reference>
<evidence type="ECO:0000313" key="1">
    <source>
        <dbReference type="EMBL" id="DAD97702.1"/>
    </source>
</evidence>
<protein>
    <submittedName>
        <fullName evidence="1">Portal protein</fullName>
    </submittedName>
</protein>
<dbReference type="InterPro" id="IPR032427">
    <property type="entry name" value="P22_portal"/>
</dbReference>
<sequence length="641" mass="74382">MSRKLIPKQPLPPIDSVAYDKREYAPQGRQMDIIFRASRAWDCLYKFRQERERNKRYMYGDQWGDKVEYCGRQITEEEYIRMQGNIPLKNNLIRRLARTVMGVYRNQNKTPVCIARDREEQRLGETMTSMLEYNSKINEKKELDARMFEEFLISGLAIQKESYGLRGKRQDCWTDNINPNFFFMDGTMNDVRMNDVTIIGELHDISFGQLASTFAHSNADIQRLQEIYKNARNREMLEGYLDTFRRNTADLVSFLAPYNLSLCRVIEIWTKEQRKALWCHDYLTGDAYIDSYASLNDIEKENRSRMEDNRMKDMQGNYLLDESGEIRLQMPVDQVPLIEYEYIIENYWYYRFMSPFGDVIEEGESPYQHGEHPYTVRAYPFIDGEIHPFVSDVIDQQRYINHYIILNDFIVKSSAKGVLVIDESSIPDDMKLEDIAEEWTRFDGVIKLKLKDGAKPPAQLANQNKVAGLQDMITLQMQLMDDISGVHGALQGKTAASGTSGLLYQTQANNASTSIIDLLEFYSGFITAAARKKLKNIQQFYDEPMVVKIAGRSSIVRYDPQTMGGVDFDLSVSESFDTPVYRAINNELLLQFLNAKQITLEQMLQVGQFPFADQLLQLIQAQKEELQQQIPMQQPAPQIQN</sequence>